<comment type="caution">
    <text evidence="3">The sequence shown here is derived from an EMBL/GenBank/DDBJ whole genome shotgun (WGS) entry which is preliminary data.</text>
</comment>
<keyword evidence="1" id="KW-0812">Transmembrane</keyword>
<dbReference type="Gene3D" id="3.30.450.20">
    <property type="entry name" value="PAS domain"/>
    <property type="match status" value="1"/>
</dbReference>
<dbReference type="PANTHER" id="PTHR45138">
    <property type="entry name" value="REGULATORY COMPONENTS OF SENSORY TRANSDUCTION SYSTEM"/>
    <property type="match status" value="1"/>
</dbReference>
<keyword evidence="1" id="KW-1133">Transmembrane helix</keyword>
<evidence type="ECO:0000313" key="4">
    <source>
        <dbReference type="Proteomes" id="UP000823891"/>
    </source>
</evidence>
<dbReference type="Proteomes" id="UP000823891">
    <property type="component" value="Unassembled WGS sequence"/>
</dbReference>
<dbReference type="InterPro" id="IPR043128">
    <property type="entry name" value="Rev_trsase/Diguanyl_cyclase"/>
</dbReference>
<evidence type="ECO:0000259" key="2">
    <source>
        <dbReference type="PROSITE" id="PS50887"/>
    </source>
</evidence>
<feature type="transmembrane region" description="Helical" evidence="1">
    <location>
        <begin position="297"/>
        <end position="315"/>
    </location>
</feature>
<dbReference type="PROSITE" id="PS50887">
    <property type="entry name" value="GGDEF"/>
    <property type="match status" value="1"/>
</dbReference>
<protein>
    <submittedName>
        <fullName evidence="3">Sensor domain-containing diguanylate cyclase</fullName>
    </submittedName>
</protein>
<name>A0A9D2NFM2_9FIRM</name>
<dbReference type="PANTHER" id="PTHR45138:SF9">
    <property type="entry name" value="DIGUANYLATE CYCLASE DGCM-RELATED"/>
    <property type="match status" value="1"/>
</dbReference>
<evidence type="ECO:0000313" key="3">
    <source>
        <dbReference type="EMBL" id="HJC23514.1"/>
    </source>
</evidence>
<reference evidence="3" key="1">
    <citation type="journal article" date="2021" name="PeerJ">
        <title>Extensive microbial diversity within the chicken gut microbiome revealed by metagenomics and culture.</title>
        <authorList>
            <person name="Gilroy R."/>
            <person name="Ravi A."/>
            <person name="Getino M."/>
            <person name="Pursley I."/>
            <person name="Horton D.L."/>
            <person name="Alikhan N.F."/>
            <person name="Baker D."/>
            <person name="Gharbi K."/>
            <person name="Hall N."/>
            <person name="Watson M."/>
            <person name="Adriaenssens E.M."/>
            <person name="Foster-Nyarko E."/>
            <person name="Jarju S."/>
            <person name="Secka A."/>
            <person name="Antonio M."/>
            <person name="Oren A."/>
            <person name="Chaudhuri R.R."/>
            <person name="La Ragione R."/>
            <person name="Hildebrand F."/>
            <person name="Pallen M.J."/>
        </authorList>
    </citation>
    <scope>NUCLEOTIDE SEQUENCE</scope>
    <source>
        <strain evidence="3">USAMLcec2-132</strain>
    </source>
</reference>
<accession>A0A9D2NFM2</accession>
<reference evidence="3" key="2">
    <citation type="submission" date="2021-04" db="EMBL/GenBank/DDBJ databases">
        <authorList>
            <person name="Gilroy R."/>
        </authorList>
    </citation>
    <scope>NUCLEOTIDE SEQUENCE</scope>
    <source>
        <strain evidence="3">USAMLcec2-132</strain>
    </source>
</reference>
<dbReference type="Pfam" id="PF00990">
    <property type="entry name" value="GGDEF"/>
    <property type="match status" value="1"/>
</dbReference>
<dbReference type="CDD" id="cd01949">
    <property type="entry name" value="GGDEF"/>
    <property type="match status" value="1"/>
</dbReference>
<dbReference type="InterPro" id="IPR000160">
    <property type="entry name" value="GGDEF_dom"/>
</dbReference>
<keyword evidence="1" id="KW-0472">Membrane</keyword>
<proteinExistence type="predicted"/>
<feature type="domain" description="GGDEF" evidence="2">
    <location>
        <begin position="355"/>
        <end position="487"/>
    </location>
</feature>
<dbReference type="AlphaFoldDB" id="A0A9D2NFM2"/>
<dbReference type="GO" id="GO:0052621">
    <property type="term" value="F:diguanylate cyclase activity"/>
    <property type="evidence" value="ECO:0007669"/>
    <property type="project" value="TreeGrafter"/>
</dbReference>
<evidence type="ECO:0000256" key="1">
    <source>
        <dbReference type="SAM" id="Phobius"/>
    </source>
</evidence>
<dbReference type="SUPFAM" id="SSF55073">
    <property type="entry name" value="Nucleotide cyclase"/>
    <property type="match status" value="1"/>
</dbReference>
<gene>
    <name evidence="3" type="ORF">H9761_07405</name>
</gene>
<dbReference type="SMART" id="SM00267">
    <property type="entry name" value="GGDEF"/>
    <property type="match status" value="1"/>
</dbReference>
<sequence length="487" mass="55000">MKDQSAMSMRSVGRKSVWTKILVPVLLLIIILLAYIIFIVENRRYILDLNEKYIGETASLTAQRLDDLLLARQKSLDILAITVEQWIDEPDVNSGLLKFLQDNSIFDYVEFIDSSGLNHNAYGLNSDSTDRENYLKGINGQTGNFIIFNSRITTETLICFYTPLHYDGKIFGVLNGMYREETLLSSISAELFGESAAAYLCMRDGTVISCVGDDDITNVFDIFDEGRGRTVSDETLFHIHKAFEEHEPYNFTYQDSSGTGNASIAVISDNDWMLLHVFPSSLTKTMEREANRSGTTLTFMISVAFAAYIAFLLLSNQKWRHIMMRHAQTDHMTGFLNQTAVRSAVNDLLRKNPEKLYAFYVFDIDNFKQANDKFGHAFGDTVIRRFSELIRSCVHEDNGLLGRIGGDEFVALLPVPDQEWAKKKASLLNETLDCDCISGDASWHMSASIGFCFAPQDGASFHELYKKADSALYTSKRKGKGIHSMFR</sequence>
<dbReference type="Gene3D" id="3.30.70.270">
    <property type="match status" value="1"/>
</dbReference>
<dbReference type="InterPro" id="IPR050469">
    <property type="entry name" value="Diguanylate_Cyclase"/>
</dbReference>
<dbReference type="InterPro" id="IPR029787">
    <property type="entry name" value="Nucleotide_cyclase"/>
</dbReference>
<dbReference type="NCBIfam" id="TIGR00254">
    <property type="entry name" value="GGDEF"/>
    <property type="match status" value="1"/>
</dbReference>
<dbReference type="EMBL" id="DWWS01000025">
    <property type="protein sequence ID" value="HJC23514.1"/>
    <property type="molecule type" value="Genomic_DNA"/>
</dbReference>
<feature type="transmembrane region" description="Helical" evidence="1">
    <location>
        <begin position="21"/>
        <end position="40"/>
    </location>
</feature>
<organism evidence="3 4">
    <name type="scientific">Candidatus Eisenbergiella merdavium</name>
    <dbReference type="NCBI Taxonomy" id="2838551"/>
    <lineage>
        <taxon>Bacteria</taxon>
        <taxon>Bacillati</taxon>
        <taxon>Bacillota</taxon>
        <taxon>Clostridia</taxon>
        <taxon>Lachnospirales</taxon>
        <taxon>Lachnospiraceae</taxon>
        <taxon>Eisenbergiella</taxon>
    </lineage>
</organism>